<dbReference type="EMBL" id="CAADFD010000007">
    <property type="protein sequence ID" value="VFJ50516.1"/>
    <property type="molecule type" value="Genomic_DNA"/>
</dbReference>
<organism evidence="1">
    <name type="scientific">Candidatus Kentrum sp. FW</name>
    <dbReference type="NCBI Taxonomy" id="2126338"/>
    <lineage>
        <taxon>Bacteria</taxon>
        <taxon>Pseudomonadati</taxon>
        <taxon>Pseudomonadota</taxon>
        <taxon>Gammaproteobacteria</taxon>
        <taxon>Candidatus Kentrum</taxon>
    </lineage>
</organism>
<reference evidence="1" key="1">
    <citation type="submission" date="2019-02" db="EMBL/GenBank/DDBJ databases">
        <authorList>
            <person name="Gruber-Vodicka R. H."/>
            <person name="Seah K. B. B."/>
        </authorList>
    </citation>
    <scope>NUCLEOTIDE SEQUENCE</scope>
    <source>
        <strain evidence="1">BECK_BZ106</strain>
    </source>
</reference>
<sequence length="63" mass="7402">MEEQRRPIGRLFFDHNPNHNSDHNHEVRVTYYPSISTFLGCLAIDPYSMENHSPNRINYALSV</sequence>
<gene>
    <name evidence="1" type="ORF">BECKFW1821B_GA0114236_100716</name>
</gene>
<accession>A0A450SDE3</accession>
<evidence type="ECO:0000313" key="1">
    <source>
        <dbReference type="EMBL" id="VFJ50516.1"/>
    </source>
</evidence>
<name>A0A450SDE3_9GAMM</name>
<protein>
    <submittedName>
        <fullName evidence="1">Uncharacterized protein</fullName>
    </submittedName>
</protein>
<proteinExistence type="predicted"/>
<dbReference type="AlphaFoldDB" id="A0A450SDE3"/>